<protein>
    <submittedName>
        <fullName evidence="1">Uncharacterized protein</fullName>
    </submittedName>
</protein>
<reference evidence="1" key="1">
    <citation type="submission" date="2014-11" db="EMBL/GenBank/DDBJ databases">
        <authorList>
            <person name="Amaro Gonzalez C."/>
        </authorList>
    </citation>
    <scope>NUCLEOTIDE SEQUENCE</scope>
</reference>
<reference evidence="1" key="2">
    <citation type="journal article" date="2015" name="Fish Shellfish Immunol.">
        <title>Early steps in the European eel (Anguilla anguilla)-Vibrio vulnificus interaction in the gills: Role of the RtxA13 toxin.</title>
        <authorList>
            <person name="Callol A."/>
            <person name="Pajuelo D."/>
            <person name="Ebbesson L."/>
            <person name="Teles M."/>
            <person name="MacKenzie S."/>
            <person name="Amaro C."/>
        </authorList>
    </citation>
    <scope>NUCLEOTIDE SEQUENCE</scope>
</reference>
<dbReference type="AlphaFoldDB" id="A0A0E9Q086"/>
<sequence>MNCRVSERYKRNQNPITKFTFYIPFSAELWILPLNQL</sequence>
<name>A0A0E9Q086_ANGAN</name>
<dbReference type="EMBL" id="GBXM01098296">
    <property type="protein sequence ID" value="JAH10281.1"/>
    <property type="molecule type" value="Transcribed_RNA"/>
</dbReference>
<evidence type="ECO:0000313" key="1">
    <source>
        <dbReference type="EMBL" id="JAH10281.1"/>
    </source>
</evidence>
<organism evidence="1">
    <name type="scientific">Anguilla anguilla</name>
    <name type="common">European freshwater eel</name>
    <name type="synonym">Muraena anguilla</name>
    <dbReference type="NCBI Taxonomy" id="7936"/>
    <lineage>
        <taxon>Eukaryota</taxon>
        <taxon>Metazoa</taxon>
        <taxon>Chordata</taxon>
        <taxon>Craniata</taxon>
        <taxon>Vertebrata</taxon>
        <taxon>Euteleostomi</taxon>
        <taxon>Actinopterygii</taxon>
        <taxon>Neopterygii</taxon>
        <taxon>Teleostei</taxon>
        <taxon>Anguilliformes</taxon>
        <taxon>Anguillidae</taxon>
        <taxon>Anguilla</taxon>
    </lineage>
</organism>
<accession>A0A0E9Q086</accession>
<proteinExistence type="predicted"/>